<dbReference type="Pfam" id="PF13271">
    <property type="entry name" value="DUF4062"/>
    <property type="match status" value="1"/>
</dbReference>
<comment type="caution">
    <text evidence="2">The sequence shown here is derived from an EMBL/GenBank/DDBJ whole genome shotgun (WGS) entry which is preliminary data.</text>
</comment>
<reference evidence="2 3" key="1">
    <citation type="submission" date="2022-11" db="EMBL/GenBank/DDBJ databases">
        <title>Mycobacterium sp. nov.</title>
        <authorList>
            <person name="Papic B."/>
            <person name="Spicic S."/>
            <person name="Duvnjak S."/>
        </authorList>
    </citation>
    <scope>NUCLEOTIDE SEQUENCE [LARGE SCALE GENOMIC DNA]</scope>
    <source>
        <strain evidence="2 3">CVI_P4</strain>
    </source>
</reference>
<protein>
    <submittedName>
        <fullName evidence="2">DUF4062 domain-containing protein</fullName>
    </submittedName>
</protein>
<organism evidence="2 3">
    <name type="scientific">Mycobacterium pinniadriaticum</name>
    <dbReference type="NCBI Taxonomy" id="2994102"/>
    <lineage>
        <taxon>Bacteria</taxon>
        <taxon>Bacillati</taxon>
        <taxon>Actinomycetota</taxon>
        <taxon>Actinomycetes</taxon>
        <taxon>Mycobacteriales</taxon>
        <taxon>Mycobacteriaceae</taxon>
        <taxon>Mycobacterium</taxon>
    </lineage>
</organism>
<feature type="domain" description="DUF4062" evidence="1">
    <location>
        <begin position="2"/>
        <end position="83"/>
    </location>
</feature>
<keyword evidence="3" id="KW-1185">Reference proteome</keyword>
<proteinExistence type="predicted"/>
<dbReference type="InterPro" id="IPR025139">
    <property type="entry name" value="DUF4062"/>
</dbReference>
<gene>
    <name evidence="2" type="ORF">ORI27_30775</name>
</gene>
<evidence type="ECO:0000313" key="3">
    <source>
        <dbReference type="Proteomes" id="UP001300745"/>
    </source>
</evidence>
<dbReference type="Proteomes" id="UP001300745">
    <property type="component" value="Unassembled WGS sequence"/>
</dbReference>
<name>A0ABT3SP26_9MYCO</name>
<sequence length="372" mass="39968">MRVFISSVRHGLEEERDALPGLISAIGHTPVRFEDFTAQTVPSREACLEGVKSSDVYVLLVGPHYGHVFEDTGQSATHDEWMAATAAGIPRVVYRKAGVELDADQAAFVAVIEDYAAGVFRDSFGSTAELLTKVAAKIRELGKSSGPLTFAPMTESPVIQWRQQFERGTQGQAFSQAALEVHVLPSSSGLLSARALTDLGDALAGRVRRSGLIDDRAALETRTGEDAIYLLLSDDAPSPWNSAVEGRTLGLRIARSGQTSAWASLPRDSLGAVIDPEQLPVQIAGMLRLIGHTQALSSPYVAIAVGVEPVRTLSIGNMSDMPRNSAQFLLMSDQPLRAEPDELVTLAALDAGAPEAGSMLSRRLIESFRRHR</sequence>
<evidence type="ECO:0000313" key="2">
    <source>
        <dbReference type="EMBL" id="MCX2941082.1"/>
    </source>
</evidence>
<dbReference type="EMBL" id="JAPJDO010000057">
    <property type="protein sequence ID" value="MCX2941082.1"/>
    <property type="molecule type" value="Genomic_DNA"/>
</dbReference>
<accession>A0ABT3SP26</accession>
<dbReference type="RefSeq" id="WP_266000968.1">
    <property type="nucleotide sequence ID" value="NZ_JAPJDN010000057.1"/>
</dbReference>
<evidence type="ECO:0000259" key="1">
    <source>
        <dbReference type="Pfam" id="PF13271"/>
    </source>
</evidence>